<comment type="caution">
    <text evidence="3">The sequence shown here is derived from an EMBL/GenBank/DDBJ whole genome shotgun (WGS) entry which is preliminary data.</text>
</comment>
<dbReference type="EMBL" id="JAULSV010000005">
    <property type="protein sequence ID" value="KAK0643852.1"/>
    <property type="molecule type" value="Genomic_DNA"/>
</dbReference>
<evidence type="ECO:0000259" key="2">
    <source>
        <dbReference type="Pfam" id="PF06985"/>
    </source>
</evidence>
<proteinExistence type="predicted"/>
<dbReference type="InterPro" id="IPR052895">
    <property type="entry name" value="HetReg/Transcr_Mod"/>
</dbReference>
<protein>
    <submittedName>
        <fullName evidence="3">Heterokaryon incompatibility protein-domain-containing protein</fullName>
    </submittedName>
</protein>
<accession>A0AA40CMH3</accession>
<dbReference type="Pfam" id="PF06985">
    <property type="entry name" value="HET"/>
    <property type="match status" value="1"/>
</dbReference>
<feature type="domain" description="Heterokaryon incompatibility" evidence="2">
    <location>
        <begin position="135"/>
        <end position="303"/>
    </location>
</feature>
<name>A0AA40CMH3_9PEZI</name>
<evidence type="ECO:0000313" key="3">
    <source>
        <dbReference type="EMBL" id="KAK0643852.1"/>
    </source>
</evidence>
<feature type="region of interest" description="Disordered" evidence="1">
    <location>
        <begin position="33"/>
        <end position="52"/>
    </location>
</feature>
<evidence type="ECO:0000313" key="4">
    <source>
        <dbReference type="Proteomes" id="UP001174936"/>
    </source>
</evidence>
<evidence type="ECO:0000256" key="1">
    <source>
        <dbReference type="SAM" id="MobiDB-lite"/>
    </source>
</evidence>
<dbReference type="Proteomes" id="UP001174936">
    <property type="component" value="Unassembled WGS sequence"/>
</dbReference>
<keyword evidence="4" id="KW-1185">Reference proteome</keyword>
<reference evidence="3" key="1">
    <citation type="submission" date="2023-06" db="EMBL/GenBank/DDBJ databases">
        <title>Genome-scale phylogeny and comparative genomics of the fungal order Sordariales.</title>
        <authorList>
            <consortium name="Lawrence Berkeley National Laboratory"/>
            <person name="Hensen N."/>
            <person name="Bonometti L."/>
            <person name="Westerberg I."/>
            <person name="Brannstrom I.O."/>
            <person name="Guillou S."/>
            <person name="Cros-Aarteil S."/>
            <person name="Calhoun S."/>
            <person name="Haridas S."/>
            <person name="Kuo A."/>
            <person name="Mondo S."/>
            <person name="Pangilinan J."/>
            <person name="Riley R."/>
            <person name="Labutti K."/>
            <person name="Andreopoulos B."/>
            <person name="Lipzen A."/>
            <person name="Chen C."/>
            <person name="Yanf M."/>
            <person name="Daum C."/>
            <person name="Ng V."/>
            <person name="Clum A."/>
            <person name="Steindorff A."/>
            <person name="Ohm R."/>
            <person name="Martin F."/>
            <person name="Silar P."/>
            <person name="Natvig D."/>
            <person name="Lalanne C."/>
            <person name="Gautier V."/>
            <person name="Ament-Velasquez S.L."/>
            <person name="Kruys A."/>
            <person name="Hutchinson M.I."/>
            <person name="Powell A.J."/>
            <person name="Barry K."/>
            <person name="Miller A.N."/>
            <person name="Grigoriev I.V."/>
            <person name="Debuchy R."/>
            <person name="Gladieux P."/>
            <person name="Thoren M.H."/>
            <person name="Johannesson H."/>
        </authorList>
    </citation>
    <scope>NUCLEOTIDE SEQUENCE</scope>
    <source>
        <strain evidence="3">SMH2532-1</strain>
    </source>
</reference>
<organism evidence="3 4">
    <name type="scientific">Cercophora newfieldiana</name>
    <dbReference type="NCBI Taxonomy" id="92897"/>
    <lineage>
        <taxon>Eukaryota</taxon>
        <taxon>Fungi</taxon>
        <taxon>Dikarya</taxon>
        <taxon>Ascomycota</taxon>
        <taxon>Pezizomycotina</taxon>
        <taxon>Sordariomycetes</taxon>
        <taxon>Sordariomycetidae</taxon>
        <taxon>Sordariales</taxon>
        <taxon>Lasiosphaeriaceae</taxon>
        <taxon>Cercophora</taxon>
    </lineage>
</organism>
<dbReference type="AlphaFoldDB" id="A0AA40CMH3"/>
<sequence length="728" mass="80532">MVSVCWVRDGKQRRKRPSAIAFSTSALIAPDNDFPPPHPSTIKTPTLGDVSRRRRPINGAMSALAYTPLDPTKHEIRLLHLKSRNVQLTSSRAPLECTLVPASLDLYLFLPSSTPWTALKSRFHPSNSAGPPQHYHALSYVWGDPTPAATITINETPVQIGQSLHDALLAIREQTPHRVIWVDALCINQTDPHEQSQQVQQMDVVYFCAAGVIAWLGPSSPATAAAFKALEEVLKLTGRIGTFRGARKHNSGAKTNRSPGSCKLQLLEGVQNIFRGRGMEGVYDAVVELSKREYWERVWIIQEMALARDIEFLCGTVKAKGVHHALLGVNMASEMALMIQDDSIVPLGDAVTYRLTYAMGRGLPSFFADNERVEQLKKRGLYHLLFYVRGGMGYKATNPRDYVYGLLGLAVDRQALRIVPDYTQPVEEVFAHVMRRLLANGFTDALSFAVSSKTILGLPSWVPDWSSMSHVFFCTFRTAQAQPQPETPDIILSPHPSDNSTALSILGSPVGTITHLAPALDWDPTRPEELGSAIISWLARVERELLLSPEEEEAQFWNNPDPVVIGTPRRDQDRARLARSLCAMRDPISNVWERHEPERYYKLLAASVSNLQAYIILQHDGLEGGMAKAYLASIVRHARLGARAYRLSTGHLGLVSPGCEVGDKVVHFPGGSFPFVLRKEGEDGIAVGSLGDGGVEGDQPCRLVGITFVDDFRFWLMKGVPTQRFTLC</sequence>
<gene>
    <name evidence="3" type="ORF">B0T16DRAFT_189723</name>
</gene>
<dbReference type="PANTHER" id="PTHR24148:SF73">
    <property type="entry name" value="HET DOMAIN PROTEIN (AFU_ORTHOLOGUE AFUA_8G01020)"/>
    <property type="match status" value="1"/>
</dbReference>
<dbReference type="InterPro" id="IPR010730">
    <property type="entry name" value="HET"/>
</dbReference>
<dbReference type="PANTHER" id="PTHR24148">
    <property type="entry name" value="ANKYRIN REPEAT DOMAIN-CONTAINING PROTEIN 39 HOMOLOG-RELATED"/>
    <property type="match status" value="1"/>
</dbReference>